<evidence type="ECO:0000313" key="1">
    <source>
        <dbReference type="EMBL" id="KAL2812508.1"/>
    </source>
</evidence>
<sequence length="246" mass="27553">MAEAGNTATVVNEAATTIVNDQAHCRGRLIPEKLSKNIPGVSKKLTGKENWEIWSFSVGRALRSLRLEQIIDKDIPRPAKDNTHYTTWEDMSLQVGYWLIGQCSEEVQEQLRSSSKSIEFADEIFDVIRGIMLGQGSLQLKAAGLRASRMTREHFSSPKDFITKFRDATATARTLGVSMGPYLSALTLIHEVRQDLPLWSQNRQEELTDSPSTYEWDSFKKLYESALSYCTADEIIGGSCFLSGAH</sequence>
<gene>
    <name evidence="1" type="ORF">BJX63DRAFT_396518</name>
</gene>
<organism evidence="1 2">
    <name type="scientific">Aspergillus granulosus</name>
    <dbReference type="NCBI Taxonomy" id="176169"/>
    <lineage>
        <taxon>Eukaryota</taxon>
        <taxon>Fungi</taxon>
        <taxon>Dikarya</taxon>
        <taxon>Ascomycota</taxon>
        <taxon>Pezizomycotina</taxon>
        <taxon>Eurotiomycetes</taxon>
        <taxon>Eurotiomycetidae</taxon>
        <taxon>Eurotiales</taxon>
        <taxon>Aspergillaceae</taxon>
        <taxon>Aspergillus</taxon>
        <taxon>Aspergillus subgen. Nidulantes</taxon>
    </lineage>
</organism>
<protein>
    <submittedName>
        <fullName evidence="1">Uncharacterized protein</fullName>
    </submittedName>
</protein>
<accession>A0ABR4HAM1</accession>
<reference evidence="1 2" key="1">
    <citation type="submission" date="2024-07" db="EMBL/GenBank/DDBJ databases">
        <title>Section-level genome sequencing and comparative genomics of Aspergillus sections Usti and Cavernicolus.</title>
        <authorList>
            <consortium name="Lawrence Berkeley National Laboratory"/>
            <person name="Nybo J.L."/>
            <person name="Vesth T.C."/>
            <person name="Theobald S."/>
            <person name="Frisvad J.C."/>
            <person name="Larsen T.O."/>
            <person name="Kjaerboelling I."/>
            <person name="Rothschild-Mancinelli K."/>
            <person name="Lyhne E.K."/>
            <person name="Kogle M.E."/>
            <person name="Barry K."/>
            <person name="Clum A."/>
            <person name="Na H."/>
            <person name="Ledsgaard L."/>
            <person name="Lin J."/>
            <person name="Lipzen A."/>
            <person name="Kuo A."/>
            <person name="Riley R."/>
            <person name="Mondo S."/>
            <person name="Labutti K."/>
            <person name="Haridas S."/>
            <person name="Pangalinan J."/>
            <person name="Salamov A.A."/>
            <person name="Simmons B.A."/>
            <person name="Magnuson J.K."/>
            <person name="Chen J."/>
            <person name="Drula E."/>
            <person name="Henrissat B."/>
            <person name="Wiebenga A."/>
            <person name="Lubbers R.J."/>
            <person name="Gomes A.C."/>
            <person name="Makela M.R."/>
            <person name="Stajich J."/>
            <person name="Grigoriev I.V."/>
            <person name="Mortensen U.H."/>
            <person name="De Vries R.P."/>
            <person name="Baker S.E."/>
            <person name="Andersen M.R."/>
        </authorList>
    </citation>
    <scope>NUCLEOTIDE SEQUENCE [LARGE SCALE GENOMIC DNA]</scope>
    <source>
        <strain evidence="1 2">CBS 588.65</strain>
    </source>
</reference>
<comment type="caution">
    <text evidence="1">The sequence shown here is derived from an EMBL/GenBank/DDBJ whole genome shotgun (WGS) entry which is preliminary data.</text>
</comment>
<proteinExistence type="predicted"/>
<evidence type="ECO:0000313" key="2">
    <source>
        <dbReference type="Proteomes" id="UP001610334"/>
    </source>
</evidence>
<keyword evidence="2" id="KW-1185">Reference proteome</keyword>
<name>A0ABR4HAM1_9EURO</name>
<dbReference type="Proteomes" id="UP001610334">
    <property type="component" value="Unassembled WGS sequence"/>
</dbReference>
<dbReference type="EMBL" id="JBFXLT010000047">
    <property type="protein sequence ID" value="KAL2812508.1"/>
    <property type="molecule type" value="Genomic_DNA"/>
</dbReference>